<dbReference type="EMBL" id="DSEU01000047">
    <property type="protein sequence ID" value="HEM67350.1"/>
    <property type="molecule type" value="Genomic_DNA"/>
</dbReference>
<evidence type="ECO:0000313" key="4">
    <source>
        <dbReference type="EMBL" id="HEM67350.1"/>
    </source>
</evidence>
<dbReference type="CDD" id="cd10918">
    <property type="entry name" value="CE4_NodB_like_5s_6s"/>
    <property type="match status" value="1"/>
</dbReference>
<feature type="domain" description="NodB homology" evidence="3">
    <location>
        <begin position="3"/>
        <end position="232"/>
    </location>
</feature>
<name>A0A7J2U3C3_9CREN</name>
<dbReference type="AlphaFoldDB" id="A0A7J2U3C3"/>
<dbReference type="SUPFAM" id="SSF88713">
    <property type="entry name" value="Glycoside hydrolase/deacetylase"/>
    <property type="match status" value="1"/>
</dbReference>
<protein>
    <submittedName>
        <fullName evidence="4">Polysaccharide deacetylase family protein</fullName>
    </submittedName>
</protein>
<evidence type="ECO:0000259" key="3">
    <source>
        <dbReference type="PROSITE" id="PS51677"/>
    </source>
</evidence>
<evidence type="ECO:0000256" key="2">
    <source>
        <dbReference type="ARBA" id="ARBA00022729"/>
    </source>
</evidence>
<comment type="subcellular location">
    <subcellularLocation>
        <location evidence="1">Secreted</location>
    </subcellularLocation>
</comment>
<accession>A0A7J2U3C3</accession>
<evidence type="ECO:0000256" key="1">
    <source>
        <dbReference type="ARBA" id="ARBA00004613"/>
    </source>
</evidence>
<dbReference type="InterPro" id="IPR002509">
    <property type="entry name" value="NODB_dom"/>
</dbReference>
<proteinExistence type="predicted"/>
<dbReference type="PANTHER" id="PTHR34216:SF3">
    <property type="entry name" value="POLY-BETA-1,6-N-ACETYL-D-GLUCOSAMINE N-DEACETYLASE"/>
    <property type="match status" value="1"/>
</dbReference>
<keyword evidence="2" id="KW-0732">Signal</keyword>
<gene>
    <name evidence="4" type="ORF">ENO26_07295</name>
</gene>
<dbReference type="PANTHER" id="PTHR34216">
    <property type="match status" value="1"/>
</dbReference>
<dbReference type="GO" id="GO:0016810">
    <property type="term" value="F:hydrolase activity, acting on carbon-nitrogen (but not peptide) bonds"/>
    <property type="evidence" value="ECO:0007669"/>
    <property type="project" value="InterPro"/>
</dbReference>
<dbReference type="GO" id="GO:0005975">
    <property type="term" value="P:carbohydrate metabolic process"/>
    <property type="evidence" value="ECO:0007669"/>
    <property type="project" value="InterPro"/>
</dbReference>
<dbReference type="Pfam" id="PF01522">
    <property type="entry name" value="Polysacc_deac_1"/>
    <property type="match status" value="1"/>
</dbReference>
<dbReference type="Gene3D" id="3.20.20.370">
    <property type="entry name" value="Glycoside hydrolase/deacetylase"/>
    <property type="match status" value="1"/>
</dbReference>
<dbReference type="InterPro" id="IPR051398">
    <property type="entry name" value="Polysacch_Deacetylase"/>
</dbReference>
<dbReference type="GO" id="GO:0005576">
    <property type="term" value="C:extracellular region"/>
    <property type="evidence" value="ECO:0007669"/>
    <property type="project" value="UniProtKB-SubCell"/>
</dbReference>
<comment type="caution">
    <text evidence="4">The sequence shown here is derived from an EMBL/GenBank/DDBJ whole genome shotgun (WGS) entry which is preliminary data.</text>
</comment>
<sequence>MALYIVLTFDDLTQDMVTVSDILKSVGARGVFFINTAAIVSEVEEGVVRELAKGHEVGSHSHTHPDLAKLSVEEVFRELELSKQILSRIIGREVKSFAYPYGAYNNAIVETVRRSRYIAARTTDVEPPITRVEDFLKLPVLFHDFLHLSKEAVENMLRKLLGERYTPSTLEYVWRQIVENPVKALNTTLKLITDQKPDKEALAIILLHPWKVRELKALSSRSRSVSAVNTCE</sequence>
<dbReference type="PROSITE" id="PS51677">
    <property type="entry name" value="NODB"/>
    <property type="match status" value="1"/>
</dbReference>
<dbReference type="InterPro" id="IPR011330">
    <property type="entry name" value="Glyco_hydro/deAcase_b/a-brl"/>
</dbReference>
<reference evidence="4" key="1">
    <citation type="journal article" date="2020" name="mSystems">
        <title>Genome- and Community-Level Interaction Insights into Carbon Utilization and Element Cycling Functions of Hydrothermarchaeota in Hydrothermal Sediment.</title>
        <authorList>
            <person name="Zhou Z."/>
            <person name="Liu Y."/>
            <person name="Xu W."/>
            <person name="Pan J."/>
            <person name="Luo Z.H."/>
            <person name="Li M."/>
        </authorList>
    </citation>
    <scope>NUCLEOTIDE SEQUENCE [LARGE SCALE GENOMIC DNA]</scope>
    <source>
        <strain evidence="4">SpSt-125</strain>
    </source>
</reference>
<organism evidence="4">
    <name type="scientific">Ignisphaera aggregans</name>
    <dbReference type="NCBI Taxonomy" id="334771"/>
    <lineage>
        <taxon>Archaea</taxon>
        <taxon>Thermoproteota</taxon>
        <taxon>Thermoprotei</taxon>
        <taxon>Desulfurococcales</taxon>
        <taxon>Desulfurococcaceae</taxon>
        <taxon>Ignisphaera</taxon>
    </lineage>
</organism>